<feature type="transmembrane region" description="Helical" evidence="1">
    <location>
        <begin position="7"/>
        <end position="35"/>
    </location>
</feature>
<feature type="domain" description="Inner membrane component" evidence="2">
    <location>
        <begin position="4"/>
        <end position="54"/>
    </location>
</feature>
<keyword evidence="1" id="KW-1133">Transmembrane helix</keyword>
<dbReference type="InterPro" id="IPR031308">
    <property type="entry name" value="UCP028777"/>
</dbReference>
<comment type="caution">
    <text evidence="3">The sequence shown here is derived from an EMBL/GenBank/DDBJ whole genome shotgun (WGS) entry which is preliminary data.</text>
</comment>
<keyword evidence="1" id="KW-0472">Membrane</keyword>
<evidence type="ECO:0000259" key="2">
    <source>
        <dbReference type="Pfam" id="PF03733"/>
    </source>
</evidence>
<name>A0A9D1ZHQ5_9BACE</name>
<dbReference type="InterPro" id="IPR052937">
    <property type="entry name" value="Inner_membrane_protein"/>
</dbReference>
<organism evidence="3 4">
    <name type="scientific">Candidatus Bacteroides pullicola</name>
    <dbReference type="NCBI Taxonomy" id="2838475"/>
    <lineage>
        <taxon>Bacteria</taxon>
        <taxon>Pseudomonadati</taxon>
        <taxon>Bacteroidota</taxon>
        <taxon>Bacteroidia</taxon>
        <taxon>Bacteroidales</taxon>
        <taxon>Bacteroidaceae</taxon>
        <taxon>Bacteroides</taxon>
    </lineage>
</organism>
<dbReference type="Proteomes" id="UP000886851">
    <property type="component" value="Unassembled WGS sequence"/>
</dbReference>
<dbReference type="PANTHER" id="PTHR42903">
    <property type="entry name" value="INNER MEMBRANE PROTEIN YCCF"/>
    <property type="match status" value="1"/>
</dbReference>
<sequence>MGCFMNVLWLVLGGIFTALEYVVASLLLMVTIIGIPFGMQTLKLAGLALWPFGKTVHTGERSGGCLHILMNVLWILLGGIWIALSHLVFGAILCITIIGIPFGLQHFKLAALALTPFGKDIVENEC</sequence>
<evidence type="ECO:0000313" key="4">
    <source>
        <dbReference type="Proteomes" id="UP000886851"/>
    </source>
</evidence>
<dbReference type="EMBL" id="DXCV01000052">
    <property type="protein sequence ID" value="HIY88574.1"/>
    <property type="molecule type" value="Genomic_DNA"/>
</dbReference>
<evidence type="ECO:0000313" key="3">
    <source>
        <dbReference type="EMBL" id="HIY88574.1"/>
    </source>
</evidence>
<feature type="transmembrane region" description="Helical" evidence="1">
    <location>
        <begin position="72"/>
        <end position="100"/>
    </location>
</feature>
<accession>A0A9D1ZHQ5</accession>
<dbReference type="Pfam" id="PF03733">
    <property type="entry name" value="YccF"/>
    <property type="match status" value="2"/>
</dbReference>
<dbReference type="InterPro" id="IPR005185">
    <property type="entry name" value="YccF"/>
</dbReference>
<proteinExistence type="predicted"/>
<feature type="domain" description="Inner membrane component" evidence="2">
    <location>
        <begin position="69"/>
        <end position="119"/>
    </location>
</feature>
<gene>
    <name evidence="3" type="ORF">H9824_07715</name>
</gene>
<dbReference type="AlphaFoldDB" id="A0A9D1ZHQ5"/>
<dbReference type="NCBIfam" id="NF008740">
    <property type="entry name" value="PRK11770.1-2"/>
    <property type="match status" value="1"/>
</dbReference>
<keyword evidence="1" id="KW-0812">Transmembrane</keyword>
<dbReference type="GO" id="GO:0005886">
    <property type="term" value="C:plasma membrane"/>
    <property type="evidence" value="ECO:0007669"/>
    <property type="project" value="TreeGrafter"/>
</dbReference>
<reference evidence="3" key="1">
    <citation type="journal article" date="2021" name="PeerJ">
        <title>Extensive microbial diversity within the chicken gut microbiome revealed by metagenomics and culture.</title>
        <authorList>
            <person name="Gilroy R."/>
            <person name="Ravi A."/>
            <person name="Getino M."/>
            <person name="Pursley I."/>
            <person name="Horton D.L."/>
            <person name="Alikhan N.F."/>
            <person name="Baker D."/>
            <person name="Gharbi K."/>
            <person name="Hall N."/>
            <person name="Watson M."/>
            <person name="Adriaenssens E.M."/>
            <person name="Foster-Nyarko E."/>
            <person name="Jarju S."/>
            <person name="Secka A."/>
            <person name="Antonio M."/>
            <person name="Oren A."/>
            <person name="Chaudhuri R.R."/>
            <person name="La Ragione R."/>
            <person name="Hildebrand F."/>
            <person name="Pallen M.J."/>
        </authorList>
    </citation>
    <scope>NUCLEOTIDE SEQUENCE</scope>
    <source>
        <strain evidence="3">Gambia2-208</strain>
    </source>
</reference>
<protein>
    <submittedName>
        <fullName evidence="3">YccF domain-containing protein</fullName>
    </submittedName>
</protein>
<reference evidence="3" key="2">
    <citation type="submission" date="2021-04" db="EMBL/GenBank/DDBJ databases">
        <authorList>
            <person name="Gilroy R."/>
        </authorList>
    </citation>
    <scope>NUCLEOTIDE SEQUENCE</scope>
    <source>
        <strain evidence="3">Gambia2-208</strain>
    </source>
</reference>
<evidence type="ECO:0000256" key="1">
    <source>
        <dbReference type="SAM" id="Phobius"/>
    </source>
</evidence>
<dbReference type="PANTHER" id="PTHR42903:SF1">
    <property type="entry name" value="INNER MEMBRANE PROTEIN YCCF"/>
    <property type="match status" value="1"/>
</dbReference>
<dbReference type="PIRSF" id="PIRSF028777">
    <property type="entry name" value="UCP028777"/>
    <property type="match status" value="1"/>
</dbReference>